<keyword evidence="3" id="KW-1185">Reference proteome</keyword>
<dbReference type="SMART" id="SM00530">
    <property type="entry name" value="HTH_XRE"/>
    <property type="match status" value="1"/>
</dbReference>
<dbReference type="EMBL" id="LFBV01000001">
    <property type="protein sequence ID" value="OKH95872.1"/>
    <property type="molecule type" value="Genomic_DNA"/>
</dbReference>
<dbReference type="AlphaFoldDB" id="A0A1Q4VDG4"/>
<dbReference type="Pfam" id="PF01381">
    <property type="entry name" value="HTH_3"/>
    <property type="match status" value="1"/>
</dbReference>
<evidence type="ECO:0000259" key="1">
    <source>
        <dbReference type="PROSITE" id="PS50943"/>
    </source>
</evidence>
<dbReference type="GO" id="GO:0003677">
    <property type="term" value="F:DNA binding"/>
    <property type="evidence" value="ECO:0007669"/>
    <property type="project" value="InterPro"/>
</dbReference>
<dbReference type="STRING" id="1048205.AB852_03795"/>
<organism evidence="2 3">
    <name type="scientific">Streptomyces uncialis</name>
    <dbReference type="NCBI Taxonomy" id="1048205"/>
    <lineage>
        <taxon>Bacteria</taxon>
        <taxon>Bacillati</taxon>
        <taxon>Actinomycetota</taxon>
        <taxon>Actinomycetes</taxon>
        <taxon>Kitasatosporales</taxon>
        <taxon>Streptomycetaceae</taxon>
        <taxon>Streptomyces</taxon>
    </lineage>
</organism>
<evidence type="ECO:0000313" key="2">
    <source>
        <dbReference type="EMBL" id="OKH95872.1"/>
    </source>
</evidence>
<accession>A0A1Q4VDG4</accession>
<sequence>MGDGLGDNVCDYRRAAGWTQEELAHAAGLSASVVRKAEQGGNVRMETLHILARALGEETSALMASAPLEPREPDDGHTLRIMELRKALLPPIGFAVEEPTPDEVPRLAALREVARQVNRSYYGDAYGRLAADLPALIREADAAVRFYDSGPERAEALAVRVGVFRTVARYLTQVREHDLAYESLRRLLADGQALGSELDVASAASGMCWVLMGQGRFAESARLARDTADRIEPERISKAGDDHLAMWGWAHLRAVAGAVRNNQYDEAESSLRLARCAAGALGREVSGTYQSGVTFGPVTVAMAEVEVAAIKGDDRTVLDRADRETLGEKARRTLGAPRPNSWFRHRMDVALAHQRLGRHQEATLELLDVRRKAPAWLSHQRAARDVMAGVHKGRKRSLTPEMREMGAFLGVR</sequence>
<gene>
    <name evidence="2" type="ORF">AB852_03795</name>
</gene>
<feature type="domain" description="HTH cro/C1-type" evidence="1">
    <location>
        <begin position="12"/>
        <end position="62"/>
    </location>
</feature>
<name>A0A1Q4VDG4_9ACTN</name>
<reference evidence="2 3" key="1">
    <citation type="submission" date="2015-06" db="EMBL/GenBank/DDBJ databases">
        <title>Cloning and characterization of the uncialamcin biosynthetic gene cluster.</title>
        <authorList>
            <person name="Yan X."/>
            <person name="Huang T."/>
            <person name="Ge H."/>
            <person name="Shen B."/>
        </authorList>
    </citation>
    <scope>NUCLEOTIDE SEQUENCE [LARGE SCALE GENOMIC DNA]</scope>
    <source>
        <strain evidence="2 3">DCA2648</strain>
    </source>
</reference>
<evidence type="ECO:0000313" key="3">
    <source>
        <dbReference type="Proteomes" id="UP000186455"/>
    </source>
</evidence>
<dbReference type="InterPro" id="IPR010982">
    <property type="entry name" value="Lambda_DNA-bd_dom_sf"/>
</dbReference>
<protein>
    <recommendedName>
        <fullName evidence="1">HTH cro/C1-type domain-containing protein</fullName>
    </recommendedName>
</protein>
<comment type="caution">
    <text evidence="2">The sequence shown here is derived from an EMBL/GenBank/DDBJ whole genome shotgun (WGS) entry which is preliminary data.</text>
</comment>
<dbReference type="SUPFAM" id="SSF47413">
    <property type="entry name" value="lambda repressor-like DNA-binding domains"/>
    <property type="match status" value="1"/>
</dbReference>
<dbReference type="PROSITE" id="PS50943">
    <property type="entry name" value="HTH_CROC1"/>
    <property type="match status" value="1"/>
</dbReference>
<dbReference type="RefSeq" id="WP_073783544.1">
    <property type="nucleotide sequence ID" value="NZ_LFBV01000001.1"/>
</dbReference>
<dbReference type="CDD" id="cd00093">
    <property type="entry name" value="HTH_XRE"/>
    <property type="match status" value="1"/>
</dbReference>
<dbReference type="Proteomes" id="UP000186455">
    <property type="component" value="Unassembled WGS sequence"/>
</dbReference>
<proteinExistence type="predicted"/>
<dbReference type="InterPro" id="IPR001387">
    <property type="entry name" value="Cro/C1-type_HTH"/>
</dbReference>
<dbReference type="Gene3D" id="1.10.260.40">
    <property type="entry name" value="lambda repressor-like DNA-binding domains"/>
    <property type="match status" value="1"/>
</dbReference>